<sequence length="127" mass="13918">MKYFNSKPVDDLMDRLISFFVLSPADAERLWSFFQDEMAMRPQSFAALATMSETLRVARSLERCRSARLETRHGPGRCSSPTVLTVPRDAVEGHGRAAAARDRDEAFPDLASRSGSGPARSNIAAAG</sequence>
<reference evidence="2 3" key="1">
    <citation type="submission" date="2018-12" db="EMBL/GenBank/DDBJ databases">
        <authorList>
            <person name="Grouzdev D.S."/>
            <person name="Krutkina M.S."/>
        </authorList>
    </citation>
    <scope>NUCLEOTIDE SEQUENCE [LARGE SCALE GENOMIC DNA]</scope>
    <source>
        <strain evidence="2 3">RmlP026</strain>
    </source>
</reference>
<accession>A0A4V1RUF7</accession>
<reference evidence="2 3" key="2">
    <citation type="submission" date="2019-02" db="EMBL/GenBank/DDBJ databases">
        <title>'Lichenibacterium ramalinii' gen. nov. sp. nov., 'Lichenibacterium minor' gen. nov. sp. nov.</title>
        <authorList>
            <person name="Pankratov T."/>
        </authorList>
    </citation>
    <scope>NUCLEOTIDE SEQUENCE [LARGE SCALE GENOMIC DNA]</scope>
    <source>
        <strain evidence="2 3">RmlP026</strain>
    </source>
</reference>
<dbReference type="EMBL" id="QYBB01000018">
    <property type="protein sequence ID" value="RYC30994.1"/>
    <property type="molecule type" value="Genomic_DNA"/>
</dbReference>
<evidence type="ECO:0000313" key="3">
    <source>
        <dbReference type="Proteomes" id="UP000290759"/>
    </source>
</evidence>
<gene>
    <name evidence="2" type="ORF">D3273_15780</name>
</gene>
<feature type="region of interest" description="Disordered" evidence="1">
    <location>
        <begin position="89"/>
        <end position="127"/>
    </location>
</feature>
<dbReference type="Proteomes" id="UP000290759">
    <property type="component" value="Unassembled WGS sequence"/>
</dbReference>
<evidence type="ECO:0000256" key="1">
    <source>
        <dbReference type="SAM" id="MobiDB-lite"/>
    </source>
</evidence>
<protein>
    <submittedName>
        <fullName evidence="2">Uncharacterized protein</fullName>
    </submittedName>
</protein>
<feature type="compositionally biased region" description="Basic and acidic residues" evidence="1">
    <location>
        <begin position="89"/>
        <end position="106"/>
    </location>
</feature>
<keyword evidence="3" id="KW-1185">Reference proteome</keyword>
<organism evidence="2 3">
    <name type="scientific">Lichenibacterium minor</name>
    <dbReference type="NCBI Taxonomy" id="2316528"/>
    <lineage>
        <taxon>Bacteria</taxon>
        <taxon>Pseudomonadati</taxon>
        <taxon>Pseudomonadota</taxon>
        <taxon>Alphaproteobacteria</taxon>
        <taxon>Hyphomicrobiales</taxon>
        <taxon>Lichenihabitantaceae</taxon>
        <taxon>Lichenibacterium</taxon>
    </lineage>
</organism>
<evidence type="ECO:0000313" key="2">
    <source>
        <dbReference type="EMBL" id="RYC30994.1"/>
    </source>
</evidence>
<dbReference type="AlphaFoldDB" id="A0A4V1RUF7"/>
<comment type="caution">
    <text evidence="2">The sequence shown here is derived from an EMBL/GenBank/DDBJ whole genome shotgun (WGS) entry which is preliminary data.</text>
</comment>
<proteinExistence type="predicted"/>
<dbReference type="RefSeq" id="WP_129227849.1">
    <property type="nucleotide sequence ID" value="NZ_QYBB01000018.1"/>
</dbReference>
<name>A0A4V1RUF7_9HYPH</name>